<feature type="domain" description="FHA" evidence="2">
    <location>
        <begin position="34"/>
        <end position="90"/>
    </location>
</feature>
<dbReference type="InterPro" id="IPR008984">
    <property type="entry name" value="SMAD_FHA_dom_sf"/>
</dbReference>
<dbReference type="AlphaFoldDB" id="A0A433NDX7"/>
<feature type="transmembrane region" description="Helical" evidence="1">
    <location>
        <begin position="175"/>
        <end position="194"/>
    </location>
</feature>
<name>A0A433NDX7_CHLFR</name>
<dbReference type="CDD" id="cd00060">
    <property type="entry name" value="FHA"/>
    <property type="match status" value="1"/>
</dbReference>
<keyword evidence="1" id="KW-1133">Transmembrane helix</keyword>
<evidence type="ECO:0000313" key="4">
    <source>
        <dbReference type="Proteomes" id="UP000268857"/>
    </source>
</evidence>
<comment type="caution">
    <text evidence="3">The sequence shown here is derived from an EMBL/GenBank/DDBJ whole genome shotgun (WGS) entry which is preliminary data.</text>
</comment>
<organism evidence="3 4">
    <name type="scientific">Chlorogloeopsis fritschii PCC 6912</name>
    <dbReference type="NCBI Taxonomy" id="211165"/>
    <lineage>
        <taxon>Bacteria</taxon>
        <taxon>Bacillati</taxon>
        <taxon>Cyanobacteriota</taxon>
        <taxon>Cyanophyceae</taxon>
        <taxon>Nostocales</taxon>
        <taxon>Chlorogloeopsidaceae</taxon>
        <taxon>Chlorogloeopsis</taxon>
    </lineage>
</organism>
<dbReference type="PROSITE" id="PS50006">
    <property type="entry name" value="FHA_DOMAIN"/>
    <property type="match status" value="1"/>
</dbReference>
<protein>
    <recommendedName>
        <fullName evidence="2">FHA domain-containing protein</fullName>
    </recommendedName>
</protein>
<accession>A0A433NDX7</accession>
<feature type="transmembrane region" description="Helical" evidence="1">
    <location>
        <begin position="201"/>
        <end position="219"/>
    </location>
</feature>
<gene>
    <name evidence="3" type="ORF">PCC6912_31050</name>
</gene>
<dbReference type="SUPFAM" id="SSF49879">
    <property type="entry name" value="SMAD/FHA domain"/>
    <property type="match status" value="1"/>
</dbReference>
<evidence type="ECO:0000259" key="2">
    <source>
        <dbReference type="PROSITE" id="PS50006"/>
    </source>
</evidence>
<feature type="transmembrane region" description="Helical" evidence="1">
    <location>
        <begin position="152"/>
        <end position="169"/>
    </location>
</feature>
<dbReference type="SMART" id="SM00240">
    <property type="entry name" value="FHA"/>
    <property type="match status" value="1"/>
</dbReference>
<dbReference type="Pfam" id="PF00498">
    <property type="entry name" value="FHA"/>
    <property type="match status" value="1"/>
</dbReference>
<evidence type="ECO:0000313" key="3">
    <source>
        <dbReference type="EMBL" id="RUR80245.1"/>
    </source>
</evidence>
<evidence type="ECO:0000256" key="1">
    <source>
        <dbReference type="SAM" id="Phobius"/>
    </source>
</evidence>
<keyword evidence="4" id="KW-1185">Reference proteome</keyword>
<dbReference type="Gene3D" id="2.60.200.20">
    <property type="match status" value="1"/>
</dbReference>
<dbReference type="PANTHER" id="PTHR23308">
    <property type="entry name" value="NUCLEAR INHIBITOR OF PROTEIN PHOSPHATASE-1"/>
    <property type="match status" value="1"/>
</dbReference>
<reference evidence="3 4" key="1">
    <citation type="journal article" date="2019" name="Genome Biol. Evol.">
        <title>Day and night: Metabolic profiles and evolutionary relationships of six axenic non-marine cyanobacteria.</title>
        <authorList>
            <person name="Will S.E."/>
            <person name="Henke P."/>
            <person name="Boedeker C."/>
            <person name="Huang S."/>
            <person name="Brinkmann H."/>
            <person name="Rohde M."/>
            <person name="Jarek M."/>
            <person name="Friedl T."/>
            <person name="Seufert S."/>
            <person name="Schumacher M."/>
            <person name="Overmann J."/>
            <person name="Neumann-Schaal M."/>
            <person name="Petersen J."/>
        </authorList>
    </citation>
    <scope>NUCLEOTIDE SEQUENCE [LARGE SCALE GENOMIC DNA]</scope>
    <source>
        <strain evidence="3 4">PCC 6912</strain>
    </source>
</reference>
<dbReference type="Proteomes" id="UP000268857">
    <property type="component" value="Unassembled WGS sequence"/>
</dbReference>
<sequence>MQNLGRLQTTGLGLELFHVQTNTSFEIRPSLPVMRIGKPNETINPDIDVSGLPDANIVSRIHAQIQVQESSFYIEDLGSSNGTYLNDIRLEPSTHYSLKPGDKIDLGQNSKVTFIFRHKQQDQTNIGSISNPTVIQTQQIDNQNQHRVDRTSKILGASLIVAAILILAASTQVGFFVRLPGVLLSIAGVAVLVVGRVNRIIGWLLILGGIAVIAFTGGIFASINLLSVLVASALFAAGYQLFTSGKVWKYDLQTLQVLVKKHRGN</sequence>
<proteinExistence type="predicted"/>
<dbReference type="InterPro" id="IPR000253">
    <property type="entry name" value="FHA_dom"/>
</dbReference>
<dbReference type="InterPro" id="IPR050923">
    <property type="entry name" value="Cell_Proc_Reg/RNA_Proc"/>
</dbReference>
<keyword evidence="1" id="KW-0812">Transmembrane</keyword>
<dbReference type="STRING" id="211165.GCA_000317285_01341"/>
<keyword evidence="1" id="KW-0472">Membrane</keyword>
<dbReference type="EMBL" id="RSCJ01000011">
    <property type="protein sequence ID" value="RUR80245.1"/>
    <property type="molecule type" value="Genomic_DNA"/>
</dbReference>
<dbReference type="OrthoDB" id="9816434at2"/>
<feature type="transmembrane region" description="Helical" evidence="1">
    <location>
        <begin position="225"/>
        <end position="242"/>
    </location>
</feature>
<dbReference type="RefSeq" id="WP_016873914.1">
    <property type="nucleotide sequence ID" value="NZ_AJLN01000050.1"/>
</dbReference>